<organism evidence="2 3">
    <name type="scientific">Actinacidiphila rubida</name>
    <dbReference type="NCBI Taxonomy" id="310780"/>
    <lineage>
        <taxon>Bacteria</taxon>
        <taxon>Bacillati</taxon>
        <taxon>Actinomycetota</taxon>
        <taxon>Actinomycetes</taxon>
        <taxon>Kitasatosporales</taxon>
        <taxon>Streptomycetaceae</taxon>
        <taxon>Actinacidiphila</taxon>
    </lineage>
</organism>
<dbReference type="EMBL" id="FODD01000023">
    <property type="protein sequence ID" value="SEO32328.1"/>
    <property type="molecule type" value="Genomic_DNA"/>
</dbReference>
<feature type="compositionally biased region" description="Low complexity" evidence="1">
    <location>
        <begin position="128"/>
        <end position="140"/>
    </location>
</feature>
<name>A0A1H8NSM0_9ACTN</name>
<evidence type="ECO:0000313" key="3">
    <source>
        <dbReference type="Proteomes" id="UP000181951"/>
    </source>
</evidence>
<feature type="compositionally biased region" description="Basic residues" evidence="1">
    <location>
        <begin position="210"/>
        <end position="219"/>
    </location>
</feature>
<dbReference type="STRING" id="310780.SAMN05216267_102357"/>
<dbReference type="Proteomes" id="UP000181951">
    <property type="component" value="Unassembled WGS sequence"/>
</dbReference>
<evidence type="ECO:0000256" key="1">
    <source>
        <dbReference type="SAM" id="MobiDB-lite"/>
    </source>
</evidence>
<accession>A0A1H8NSM0</accession>
<gene>
    <name evidence="2" type="ORF">SAMN05216267_102357</name>
</gene>
<evidence type="ECO:0000313" key="2">
    <source>
        <dbReference type="EMBL" id="SEO32328.1"/>
    </source>
</evidence>
<proteinExistence type="predicted"/>
<sequence>MGSANGVPPALVQPCAAPSRLVAQFLAPLICVPFVRGVGGAPEASPRKCAYGFVHQGTRGPRTFLCGEHFLPTPSRLSTVRRGTWSTANVLPQTGTGRKGTIRVCPRRTVHPPAQPNERTVHAQFEETLPEWPLTPPTNLHRQGRGELREQPATGQVTATASKGQDEPRRGAGNCATSHDGAAHAIKPRGHPVGTGRSKPRGHPVGGPPRRGHWGRPGRPRLPPPRAGRAKKRPARVPPIPLTLQDSRPKMDEL</sequence>
<keyword evidence="3" id="KW-1185">Reference proteome</keyword>
<feature type="compositionally biased region" description="Polar residues" evidence="1">
    <location>
        <begin position="153"/>
        <end position="163"/>
    </location>
</feature>
<feature type="region of interest" description="Disordered" evidence="1">
    <location>
        <begin position="128"/>
        <end position="254"/>
    </location>
</feature>
<protein>
    <submittedName>
        <fullName evidence="2">Uncharacterized protein</fullName>
    </submittedName>
</protein>
<reference evidence="2 3" key="1">
    <citation type="submission" date="2016-10" db="EMBL/GenBank/DDBJ databases">
        <authorList>
            <person name="de Groot N.N."/>
        </authorList>
    </citation>
    <scope>NUCLEOTIDE SEQUENCE [LARGE SCALE GENOMIC DNA]</scope>
    <source>
        <strain evidence="2 3">CGMCC 4.2026</strain>
    </source>
</reference>
<dbReference type="AlphaFoldDB" id="A0A1H8NSM0"/>